<evidence type="ECO:0000313" key="2">
    <source>
        <dbReference type="Proteomes" id="UP000770717"/>
    </source>
</evidence>
<name>A0A8J6ELD9_ELECQ</name>
<comment type="caution">
    <text evidence="1">The sequence shown here is derived from an EMBL/GenBank/DDBJ whole genome shotgun (WGS) entry which is preliminary data.</text>
</comment>
<reference evidence="1" key="1">
    <citation type="thesis" date="2020" institute="ProQuest LLC" country="789 East Eisenhower Parkway, Ann Arbor, MI, USA">
        <title>Comparative Genomics and Chromosome Evolution.</title>
        <authorList>
            <person name="Mudd A.B."/>
        </authorList>
    </citation>
    <scope>NUCLEOTIDE SEQUENCE</scope>
    <source>
        <strain evidence="1">HN-11 Male</strain>
        <tissue evidence="1">Kidney and liver</tissue>
    </source>
</reference>
<proteinExistence type="predicted"/>
<dbReference type="AlphaFoldDB" id="A0A8J6ELD9"/>
<keyword evidence="2" id="KW-1185">Reference proteome</keyword>
<dbReference type="Proteomes" id="UP000770717">
    <property type="component" value="Unassembled WGS sequence"/>
</dbReference>
<organism evidence="1 2">
    <name type="scientific">Eleutherodactylus coqui</name>
    <name type="common">Puerto Rican coqui</name>
    <dbReference type="NCBI Taxonomy" id="57060"/>
    <lineage>
        <taxon>Eukaryota</taxon>
        <taxon>Metazoa</taxon>
        <taxon>Chordata</taxon>
        <taxon>Craniata</taxon>
        <taxon>Vertebrata</taxon>
        <taxon>Euteleostomi</taxon>
        <taxon>Amphibia</taxon>
        <taxon>Batrachia</taxon>
        <taxon>Anura</taxon>
        <taxon>Neobatrachia</taxon>
        <taxon>Hyloidea</taxon>
        <taxon>Eleutherodactylidae</taxon>
        <taxon>Eleutherodactylinae</taxon>
        <taxon>Eleutherodactylus</taxon>
        <taxon>Eleutherodactylus</taxon>
    </lineage>
</organism>
<protein>
    <submittedName>
        <fullName evidence="1">Uncharacterized protein</fullName>
    </submittedName>
</protein>
<evidence type="ECO:0000313" key="1">
    <source>
        <dbReference type="EMBL" id="KAG9471060.1"/>
    </source>
</evidence>
<sequence length="106" mass="11959">MMESIFVCIVLACCKLRLKGYSGDGAKFSKFPYCFQLFKMSVQIIRLNSGTFFFFLLTRANATFKPASNLKHFETFTLNCRNTPLSSLKLASSRGTSSSSIVRLIY</sequence>
<accession>A0A8J6ELD9</accession>
<dbReference type="EMBL" id="WNTK01000190">
    <property type="protein sequence ID" value="KAG9471060.1"/>
    <property type="molecule type" value="Genomic_DNA"/>
</dbReference>
<gene>
    <name evidence="1" type="ORF">GDO78_015987</name>
</gene>